<dbReference type="RefSeq" id="WP_344066351.1">
    <property type="nucleotide sequence ID" value="NZ_BAAAOH010000001.1"/>
</dbReference>
<keyword evidence="4" id="KW-1185">Reference proteome</keyword>
<dbReference type="EMBL" id="BAAAOH010000001">
    <property type="protein sequence ID" value="GAA1997946.1"/>
    <property type="molecule type" value="Genomic_DNA"/>
</dbReference>
<reference evidence="4" key="1">
    <citation type="journal article" date="2019" name="Int. J. Syst. Evol. Microbiol.">
        <title>The Global Catalogue of Microorganisms (GCM) 10K type strain sequencing project: providing services to taxonomists for standard genome sequencing and annotation.</title>
        <authorList>
            <consortium name="The Broad Institute Genomics Platform"/>
            <consortium name="The Broad Institute Genome Sequencing Center for Infectious Disease"/>
            <person name="Wu L."/>
            <person name="Ma J."/>
        </authorList>
    </citation>
    <scope>NUCLEOTIDE SEQUENCE [LARGE SCALE GENOMIC DNA]</scope>
    <source>
        <strain evidence="4">JCM 14902</strain>
    </source>
</reference>
<feature type="region of interest" description="Disordered" evidence="1">
    <location>
        <begin position="1"/>
        <end position="24"/>
    </location>
</feature>
<evidence type="ECO:0000313" key="3">
    <source>
        <dbReference type="EMBL" id="GAA1997946.1"/>
    </source>
</evidence>
<name>A0ABP5EJD9_9MICO</name>
<proteinExistence type="predicted"/>
<feature type="domain" description="DUF1918" evidence="2">
    <location>
        <begin position="1"/>
        <end position="57"/>
    </location>
</feature>
<sequence>MRASVGDRVTIHGRSVGMPDHSGEVIEVRGDGDEALLVVRYDDGHQEILSPGSDCQIHHAA</sequence>
<comment type="caution">
    <text evidence="3">The sequence shown here is derived from an EMBL/GenBank/DDBJ whole genome shotgun (WGS) entry which is preliminary data.</text>
</comment>
<accession>A0ABP5EJD9</accession>
<dbReference type="Pfam" id="PF08940">
    <property type="entry name" value="DUF1918"/>
    <property type="match status" value="1"/>
</dbReference>
<protein>
    <submittedName>
        <fullName evidence="3">DUF1918 domain-containing protein</fullName>
    </submittedName>
</protein>
<dbReference type="SUPFAM" id="SSF50118">
    <property type="entry name" value="Cell growth inhibitor/plasmid maintenance toxic component"/>
    <property type="match status" value="1"/>
</dbReference>
<gene>
    <name evidence="3" type="ORF">GCM10009777_38920</name>
</gene>
<dbReference type="Gene3D" id="2.30.30.440">
    <property type="entry name" value="Domain of unknown function DUF1918"/>
    <property type="match status" value="1"/>
</dbReference>
<evidence type="ECO:0000313" key="4">
    <source>
        <dbReference type="Proteomes" id="UP001500326"/>
    </source>
</evidence>
<organism evidence="3 4">
    <name type="scientific">Microbacterium pumilum</name>
    <dbReference type="NCBI Taxonomy" id="344165"/>
    <lineage>
        <taxon>Bacteria</taxon>
        <taxon>Bacillati</taxon>
        <taxon>Actinomycetota</taxon>
        <taxon>Actinomycetes</taxon>
        <taxon>Micrococcales</taxon>
        <taxon>Microbacteriaceae</taxon>
        <taxon>Microbacterium</taxon>
    </lineage>
</organism>
<dbReference type="Proteomes" id="UP001500326">
    <property type="component" value="Unassembled WGS sequence"/>
</dbReference>
<dbReference type="InterPro" id="IPR015035">
    <property type="entry name" value="DUF1918"/>
</dbReference>
<evidence type="ECO:0000259" key="2">
    <source>
        <dbReference type="Pfam" id="PF08940"/>
    </source>
</evidence>
<evidence type="ECO:0000256" key="1">
    <source>
        <dbReference type="SAM" id="MobiDB-lite"/>
    </source>
</evidence>